<protein>
    <submittedName>
        <fullName evidence="1">Uncharacterized protein</fullName>
    </submittedName>
</protein>
<dbReference type="PhylomeDB" id="A0A0G4ETN9"/>
<evidence type="ECO:0000313" key="1">
    <source>
        <dbReference type="EMBL" id="CEM01681.1"/>
    </source>
</evidence>
<dbReference type="InParanoid" id="A0A0G4ETN9"/>
<proteinExistence type="predicted"/>
<gene>
    <name evidence="1" type="ORF">Vbra_13271</name>
</gene>
<evidence type="ECO:0000313" key="2">
    <source>
        <dbReference type="Proteomes" id="UP000041254"/>
    </source>
</evidence>
<reference evidence="1 2" key="1">
    <citation type="submission" date="2014-11" db="EMBL/GenBank/DDBJ databases">
        <authorList>
            <person name="Zhu J."/>
            <person name="Qi W."/>
            <person name="Song R."/>
        </authorList>
    </citation>
    <scope>NUCLEOTIDE SEQUENCE [LARGE SCALE GENOMIC DNA]</scope>
</reference>
<accession>A0A0G4ETN9</accession>
<dbReference type="VEuPathDB" id="CryptoDB:Vbra_13271"/>
<dbReference type="AlphaFoldDB" id="A0A0G4ETN9"/>
<dbReference type="STRING" id="1169540.A0A0G4ETN9"/>
<organism evidence="1 2">
    <name type="scientific">Vitrella brassicaformis (strain CCMP3155)</name>
    <dbReference type="NCBI Taxonomy" id="1169540"/>
    <lineage>
        <taxon>Eukaryota</taxon>
        <taxon>Sar</taxon>
        <taxon>Alveolata</taxon>
        <taxon>Colpodellida</taxon>
        <taxon>Vitrellaceae</taxon>
        <taxon>Vitrella</taxon>
    </lineage>
</organism>
<dbReference type="EMBL" id="CDMY01000307">
    <property type="protein sequence ID" value="CEM01681.1"/>
    <property type="molecule type" value="Genomic_DNA"/>
</dbReference>
<dbReference type="Proteomes" id="UP000041254">
    <property type="component" value="Unassembled WGS sequence"/>
</dbReference>
<name>A0A0G4ETN9_VITBC</name>
<sequence>MVWDVGGPNVEEVDLWLYDVTEAKLQGIARSLLDVDHLSPADSEKQPYYPPRGELCDERLVVSLVCRHDCHDRRYDSKTATPLNVVFVVNTGVWGSYLSEKTMNALKGGVKCGSDAFMAVRIENIAFHVWRSHGHFVEANVLGMGALRKLGWSPLIDWKGESFVLDNAGLYGKGESGKASSSSE</sequence>
<keyword evidence="2" id="KW-1185">Reference proteome</keyword>
<dbReference type="OrthoDB" id="5857882at2759"/>